<sequence length="159" mass="17890">MAKTTSFAILASVPEMHLLSALDTMEKLENELSDEIIKVAFGSMAFEVFRKADELRGEKTVEVLIYASDRADQPLNSEVSWGGLYIGHANSRNGRYSGKSKFLPPSTTADKPRWAVFWEIQELTKLKTPIAIASFKPLGKKTNLVSRFVPEEPMLIEYY</sequence>
<dbReference type="RefSeq" id="WP_096577071.1">
    <property type="nucleotide sequence ID" value="NZ_CAWNJS010000001.1"/>
</dbReference>
<organism evidence="1 2">
    <name type="scientific">Tolypothrix tenuis PCC 7101</name>
    <dbReference type="NCBI Taxonomy" id="231146"/>
    <lineage>
        <taxon>Bacteria</taxon>
        <taxon>Bacillati</taxon>
        <taxon>Cyanobacteriota</taxon>
        <taxon>Cyanophyceae</taxon>
        <taxon>Nostocales</taxon>
        <taxon>Tolypothrichaceae</taxon>
        <taxon>Tolypothrix</taxon>
    </lineage>
</organism>
<dbReference type="Proteomes" id="UP000218785">
    <property type="component" value="Chromosome"/>
</dbReference>
<dbReference type="EMBL" id="AP018248">
    <property type="protein sequence ID" value="BAY99144.1"/>
    <property type="molecule type" value="Genomic_DNA"/>
</dbReference>
<protein>
    <submittedName>
        <fullName evidence="1">Uncharacterized protein</fullName>
    </submittedName>
</protein>
<name>A0A1Z4N0A7_9CYAN</name>
<keyword evidence="2" id="KW-1185">Reference proteome</keyword>
<accession>A0A1Z4N0A7</accession>
<reference evidence="1 2" key="1">
    <citation type="submission" date="2017-06" db="EMBL/GenBank/DDBJ databases">
        <title>Genome sequencing of cyanobaciteial culture collection at National Institute for Environmental Studies (NIES).</title>
        <authorList>
            <person name="Hirose Y."/>
            <person name="Shimura Y."/>
            <person name="Fujisawa T."/>
            <person name="Nakamura Y."/>
            <person name="Kawachi M."/>
        </authorList>
    </citation>
    <scope>NUCLEOTIDE SEQUENCE [LARGE SCALE GENOMIC DNA]</scope>
    <source>
        <strain evidence="1 2">NIES-37</strain>
    </source>
</reference>
<evidence type="ECO:0000313" key="1">
    <source>
        <dbReference type="EMBL" id="BAY99144.1"/>
    </source>
</evidence>
<proteinExistence type="predicted"/>
<evidence type="ECO:0000313" key="2">
    <source>
        <dbReference type="Proteomes" id="UP000218785"/>
    </source>
</evidence>
<dbReference type="KEGG" id="ttq:NIES37_31230"/>
<gene>
    <name evidence="1" type="ORF">NIES37_31230</name>
</gene>
<dbReference type="AlphaFoldDB" id="A0A1Z4N0A7"/>